<keyword evidence="1" id="KW-0472">Membrane</keyword>
<organism evidence="2 3">
    <name type="scientific">Acacia crassicarpa</name>
    <name type="common">northern wattle</name>
    <dbReference type="NCBI Taxonomy" id="499986"/>
    <lineage>
        <taxon>Eukaryota</taxon>
        <taxon>Viridiplantae</taxon>
        <taxon>Streptophyta</taxon>
        <taxon>Embryophyta</taxon>
        <taxon>Tracheophyta</taxon>
        <taxon>Spermatophyta</taxon>
        <taxon>Magnoliopsida</taxon>
        <taxon>eudicotyledons</taxon>
        <taxon>Gunneridae</taxon>
        <taxon>Pentapetalae</taxon>
        <taxon>rosids</taxon>
        <taxon>fabids</taxon>
        <taxon>Fabales</taxon>
        <taxon>Fabaceae</taxon>
        <taxon>Caesalpinioideae</taxon>
        <taxon>mimosoid clade</taxon>
        <taxon>Acacieae</taxon>
        <taxon>Acacia</taxon>
    </lineage>
</organism>
<comment type="caution">
    <text evidence="2">The sequence shown here is derived from an EMBL/GenBank/DDBJ whole genome shotgun (WGS) entry which is preliminary data.</text>
</comment>
<accession>A0AAE1NBN6</accession>
<keyword evidence="1" id="KW-1133">Transmembrane helix</keyword>
<dbReference type="Proteomes" id="UP001293593">
    <property type="component" value="Unassembled WGS sequence"/>
</dbReference>
<dbReference type="EMBL" id="JAWXYG010000001">
    <property type="protein sequence ID" value="KAK4286184.1"/>
    <property type="molecule type" value="Genomic_DNA"/>
</dbReference>
<feature type="transmembrane region" description="Helical" evidence="1">
    <location>
        <begin position="28"/>
        <end position="48"/>
    </location>
</feature>
<sequence>MELSPAVAPSNSQRGEHWRHFDNSVSDVSFGFVATAILISLFLLLAVLERFVRQTSAAEYAAPTPTTDLEHQMLFHAKLLLPSPKISKHERGVFVLMPGERIPRFIAHPAAAPCPPEPVHHHPIE</sequence>
<evidence type="ECO:0000256" key="1">
    <source>
        <dbReference type="SAM" id="Phobius"/>
    </source>
</evidence>
<evidence type="ECO:0000313" key="2">
    <source>
        <dbReference type="EMBL" id="KAK4286184.1"/>
    </source>
</evidence>
<keyword evidence="3" id="KW-1185">Reference proteome</keyword>
<keyword evidence="1" id="KW-0812">Transmembrane</keyword>
<proteinExistence type="predicted"/>
<dbReference type="AlphaFoldDB" id="A0AAE1NBN6"/>
<name>A0AAE1NBN6_9FABA</name>
<reference evidence="2" key="1">
    <citation type="submission" date="2023-10" db="EMBL/GenBank/DDBJ databases">
        <title>Chromosome-level genome of the transformable northern wattle, Acacia crassicarpa.</title>
        <authorList>
            <person name="Massaro I."/>
            <person name="Sinha N.R."/>
            <person name="Poethig S."/>
            <person name="Leichty A.R."/>
        </authorList>
    </citation>
    <scope>NUCLEOTIDE SEQUENCE</scope>
    <source>
        <strain evidence="2">Acra3RX</strain>
        <tissue evidence="2">Leaf</tissue>
    </source>
</reference>
<dbReference type="PANTHER" id="PTHR33728:SF21">
    <property type="entry name" value="TRANSMEMBRANE PROTEIN"/>
    <property type="match status" value="1"/>
</dbReference>
<protein>
    <submittedName>
        <fullName evidence="2">Uncharacterized protein</fullName>
    </submittedName>
</protein>
<evidence type="ECO:0000313" key="3">
    <source>
        <dbReference type="Proteomes" id="UP001293593"/>
    </source>
</evidence>
<dbReference type="PANTHER" id="PTHR33728">
    <property type="entry name" value="CTTNBP 2 AMINO-TERMINAL-LIKE PROTEIN"/>
    <property type="match status" value="1"/>
</dbReference>
<gene>
    <name evidence="2" type="ORF">QN277_002776</name>
</gene>